<keyword evidence="2" id="KW-0732">Signal</keyword>
<dbReference type="InterPro" id="IPR050810">
    <property type="entry name" value="Bact_Secretion_Sys_Channel"/>
</dbReference>
<accession>A0A171KUJ5</accession>
<dbReference type="PANTHER" id="PTHR30332:SF17">
    <property type="entry name" value="TYPE IV PILIATION SYSTEM PROTEIN DR_0774-RELATED"/>
    <property type="match status" value="1"/>
</dbReference>
<keyword evidence="5" id="KW-1185">Reference proteome</keyword>
<evidence type="ECO:0000313" key="5">
    <source>
        <dbReference type="Proteomes" id="UP000078084"/>
    </source>
</evidence>
<dbReference type="AlphaFoldDB" id="A0A171KUJ5"/>
<dbReference type="PRINTS" id="PR01032">
    <property type="entry name" value="PHAGEIV"/>
</dbReference>
<dbReference type="RefSeq" id="WP_068368791.1">
    <property type="nucleotide sequence ID" value="NZ_LBNE01000002.1"/>
</dbReference>
<feature type="signal peptide" evidence="2">
    <location>
        <begin position="1"/>
        <end position="20"/>
    </location>
</feature>
<evidence type="ECO:0000259" key="3">
    <source>
        <dbReference type="Pfam" id="PF00263"/>
    </source>
</evidence>
<feature type="chain" id="PRO_5007908717" description="Type II/III secretion system secretin-like domain-containing protein" evidence="2">
    <location>
        <begin position="21"/>
        <end position="415"/>
    </location>
</feature>
<comment type="caution">
    <text evidence="4">The sequence shown here is derived from an EMBL/GenBank/DDBJ whole genome shotgun (WGS) entry which is preliminary data.</text>
</comment>
<reference evidence="4 5" key="1">
    <citation type="submission" date="2015-04" db="EMBL/GenBank/DDBJ databases">
        <title>Genome sequence of Kerstersia gyiorum CG1.</title>
        <authorList>
            <person name="Greninger A.L."/>
            <person name="Kozyreva V."/>
            <person name="Chaturvedi V."/>
        </authorList>
    </citation>
    <scope>NUCLEOTIDE SEQUENCE [LARGE SCALE GENOMIC DNA]</scope>
    <source>
        <strain evidence="4 5">CG1</strain>
    </source>
</reference>
<dbReference type="Pfam" id="PF00263">
    <property type="entry name" value="Secretin"/>
    <property type="match status" value="1"/>
</dbReference>
<gene>
    <name evidence="4" type="ORF">AAV32_05890</name>
</gene>
<dbReference type="Proteomes" id="UP000078084">
    <property type="component" value="Unassembled WGS sequence"/>
</dbReference>
<comment type="similarity">
    <text evidence="1">Belongs to the bacterial secretin family.</text>
</comment>
<organism evidence="4 5">
    <name type="scientific">Kerstersia gyiorum</name>
    <dbReference type="NCBI Taxonomy" id="206506"/>
    <lineage>
        <taxon>Bacteria</taxon>
        <taxon>Pseudomonadati</taxon>
        <taxon>Pseudomonadota</taxon>
        <taxon>Betaproteobacteria</taxon>
        <taxon>Burkholderiales</taxon>
        <taxon>Alcaligenaceae</taxon>
        <taxon>Kerstersia</taxon>
    </lineage>
</organism>
<dbReference type="GO" id="GO:0015627">
    <property type="term" value="C:type II protein secretion system complex"/>
    <property type="evidence" value="ECO:0007669"/>
    <property type="project" value="TreeGrafter"/>
</dbReference>
<evidence type="ECO:0000313" key="4">
    <source>
        <dbReference type="EMBL" id="KKO72562.1"/>
    </source>
</evidence>
<dbReference type="STRING" id="206506.AAV32_05890"/>
<name>A0A171KUJ5_9BURK</name>
<evidence type="ECO:0000256" key="1">
    <source>
        <dbReference type="RuleBase" id="RU004003"/>
    </source>
</evidence>
<feature type="domain" description="Type II/III secretion system secretin-like" evidence="3">
    <location>
        <begin position="255"/>
        <end position="385"/>
    </location>
</feature>
<dbReference type="InterPro" id="IPR004846">
    <property type="entry name" value="T2SS/T3SS_dom"/>
</dbReference>
<sequence>MKLRLLASILSLALAGNAHAKAVNLDLQGASISEVVQLIYREATTTPYVLAPDVLEDERLVSFRYKDNQGKLSLFMQYFLDSLGYMVERKSGVDFVRKRVEGEPPIQAEHIYIYQPQYRAVSYLSRTLAPLFKGTFVTNRSVRATPEASPKGDVPISSAASLIDQSSDVLVFAGAEEEIQRLRELLPQVDRRIGEVAVRGLVYEVSNTDRQGSAFGLLANLLGGHVGIGIGSTATNLGNFIQIKNTSLDAVYSMLSSDSRFKVVSSPALRIQSGSQGVFSVGQDVPVLGALSYPQGAGQAVQSVEYRSSGVIFDIRPVVKESIIDLDITQQLSNFVKTTTGVNNSPTLTKRELKTKVGMQDGDVIVLGGLTESKDTNTRDGLSFLPRFLHTTGYEQSSSEILLVLQVQRVPGDPS</sequence>
<dbReference type="GO" id="GO:0009306">
    <property type="term" value="P:protein secretion"/>
    <property type="evidence" value="ECO:0007669"/>
    <property type="project" value="InterPro"/>
</dbReference>
<evidence type="ECO:0000256" key="2">
    <source>
        <dbReference type="SAM" id="SignalP"/>
    </source>
</evidence>
<proteinExistence type="inferred from homology"/>
<dbReference type="PANTHER" id="PTHR30332">
    <property type="entry name" value="PROBABLE GENERAL SECRETION PATHWAY PROTEIN D"/>
    <property type="match status" value="1"/>
</dbReference>
<dbReference type="EMBL" id="LBNE01000002">
    <property type="protein sequence ID" value="KKO72562.1"/>
    <property type="molecule type" value="Genomic_DNA"/>
</dbReference>
<protein>
    <recommendedName>
        <fullName evidence="3">Type II/III secretion system secretin-like domain-containing protein</fullName>
    </recommendedName>
</protein>
<dbReference type="PATRIC" id="fig|206506.3.peg.1260"/>